<evidence type="ECO:0000313" key="3">
    <source>
        <dbReference type="EMBL" id="TGO47834.1"/>
    </source>
</evidence>
<evidence type="ECO:0000256" key="1">
    <source>
        <dbReference type="SAM" id="Coils"/>
    </source>
</evidence>
<dbReference type="EMBL" id="PQXN01000260">
    <property type="protein sequence ID" value="TGO47834.1"/>
    <property type="molecule type" value="Genomic_DNA"/>
</dbReference>
<dbReference type="AlphaFoldDB" id="A0A4Z1HFZ1"/>
<name>A0A4Z1HFZ1_9HELO</name>
<keyword evidence="1" id="KW-0175">Coiled coil</keyword>
<proteinExistence type="predicted"/>
<reference evidence="3 4" key="1">
    <citation type="submission" date="2017-12" db="EMBL/GenBank/DDBJ databases">
        <title>Comparative genomics of Botrytis spp.</title>
        <authorList>
            <person name="Valero-Jimenez C.A."/>
            <person name="Tapia P."/>
            <person name="Veloso J."/>
            <person name="Silva-Moreno E."/>
            <person name="Staats M."/>
            <person name="Valdes J.H."/>
            <person name="Van Kan J.A.L."/>
        </authorList>
    </citation>
    <scope>NUCLEOTIDE SEQUENCE [LARGE SCALE GENOMIC DNA]</scope>
    <source>
        <strain evidence="3 4">MUCL11595</strain>
    </source>
</reference>
<organism evidence="3 4">
    <name type="scientific">Botryotinia convoluta</name>
    <dbReference type="NCBI Taxonomy" id="54673"/>
    <lineage>
        <taxon>Eukaryota</taxon>
        <taxon>Fungi</taxon>
        <taxon>Dikarya</taxon>
        <taxon>Ascomycota</taxon>
        <taxon>Pezizomycotina</taxon>
        <taxon>Leotiomycetes</taxon>
        <taxon>Helotiales</taxon>
        <taxon>Sclerotiniaceae</taxon>
        <taxon>Botryotinia</taxon>
    </lineage>
</organism>
<feature type="compositionally biased region" description="Polar residues" evidence="2">
    <location>
        <begin position="389"/>
        <end position="405"/>
    </location>
</feature>
<evidence type="ECO:0000313" key="4">
    <source>
        <dbReference type="Proteomes" id="UP000297527"/>
    </source>
</evidence>
<dbReference type="Proteomes" id="UP000297527">
    <property type="component" value="Unassembled WGS sequence"/>
</dbReference>
<feature type="coiled-coil region" evidence="1">
    <location>
        <begin position="122"/>
        <end position="149"/>
    </location>
</feature>
<feature type="region of interest" description="Disordered" evidence="2">
    <location>
        <begin position="650"/>
        <end position="676"/>
    </location>
</feature>
<feature type="compositionally biased region" description="Polar residues" evidence="2">
    <location>
        <begin position="663"/>
        <end position="673"/>
    </location>
</feature>
<feature type="coiled-coil region" evidence="1">
    <location>
        <begin position="211"/>
        <end position="276"/>
    </location>
</feature>
<feature type="compositionally biased region" description="Polar residues" evidence="2">
    <location>
        <begin position="420"/>
        <end position="434"/>
    </location>
</feature>
<evidence type="ECO:0000256" key="2">
    <source>
        <dbReference type="SAM" id="MobiDB-lite"/>
    </source>
</evidence>
<protein>
    <submittedName>
        <fullName evidence="3">Uncharacterized protein</fullName>
    </submittedName>
</protein>
<accession>A0A4Z1HFZ1</accession>
<comment type="caution">
    <text evidence="3">The sequence shown here is derived from an EMBL/GenBank/DDBJ whole genome shotgun (WGS) entry which is preliminary data.</text>
</comment>
<sequence length="724" mass="80708">MKKMNADQFERDIAPVLAHDAIRAESSIHLRDALNATLKLKDINKRLPDVLTEEDTELIQKFQKEEKLLKDFVDIEAGFEKQFKKLETTLDKTDPDSLKLQETMRNLVSQVTPKLEMQMELFVDLTSKNETYKVELEQLNAQLIELRTGTNMTDAMKDLLDSHYKAKEKLTEGRVDLKTTSDLYKKIGALESRKDNLKRDLSITNTNLLSMTKERDELRSSKANHEQIERESKAIQASKLNLEQEKVIASGLAARLSEEENKSKGLQKDIDDLRNRPVLAADMHAGRSKFLEKIELEGANTKLTTMVPRSDLDTLQAQFDTLKTEANKDRTSLASVVTQEDHEAILKRVRTVYENASKDFVPKADLESTQKRFNAASAELDALKLRFNSSNDTTPESRSFQSQVPMGSISRDRSINSDRAQSQPQVHSQNGFQASTSTPVTPSSTRHYTGMDLSQSRPGSTFIGLNSRVPLPGPNSISETRGHGVNLGIGNGQQLSIPPQNKDIPLASIEQSPQPSESPMPPRTDRLSRAQTPSHIPLPAFDRQYGDSMLPQPGYSSRAQTPSLPPPTFGQQFGNPMTPRIGHSSRAQTPSHIPIPVQAGGMMPTSRQASIRPHNRCMFLISGTVNQGPRTLQVLPELIDKIQIEMQDWDSHPSNTKKKKKQLSLSVAPSSAESPDRFACPYCVENRKLCVLVSLSGPVIAPLPINYRSVDANPTTRGYYIRGG</sequence>
<feature type="compositionally biased region" description="Low complexity" evidence="2">
    <location>
        <begin position="435"/>
        <end position="445"/>
    </location>
</feature>
<keyword evidence="4" id="KW-1185">Reference proteome</keyword>
<gene>
    <name evidence="3" type="ORF">BCON_0261g00010</name>
</gene>
<feature type="region of interest" description="Disordered" evidence="2">
    <location>
        <begin position="389"/>
        <end position="563"/>
    </location>
</feature>